<dbReference type="InterPro" id="IPR005122">
    <property type="entry name" value="Uracil-DNA_glycosylase-like"/>
</dbReference>
<dbReference type="GO" id="GO:0006281">
    <property type="term" value="P:DNA repair"/>
    <property type="evidence" value="ECO:0007669"/>
    <property type="project" value="UniProtKB-KW"/>
</dbReference>
<dbReference type="RefSeq" id="WP_267621726.1">
    <property type="nucleotide sequence ID" value="NZ_JAODIW010000006.1"/>
</dbReference>
<proteinExistence type="predicted"/>
<evidence type="ECO:0000256" key="4">
    <source>
        <dbReference type="ARBA" id="ARBA00022801"/>
    </source>
</evidence>
<keyword evidence="3" id="KW-0227">DNA damage</keyword>
<evidence type="ECO:0000313" key="10">
    <source>
        <dbReference type="EMBL" id="MFC4359472.1"/>
    </source>
</evidence>
<keyword evidence="11" id="KW-1185">Reference proteome</keyword>
<feature type="domain" description="Uracil-DNA glycosylase-like" evidence="9">
    <location>
        <begin position="44"/>
        <end position="214"/>
    </location>
</feature>
<dbReference type="EMBL" id="JBHSDS010000008">
    <property type="protein sequence ID" value="MFC4359472.1"/>
    <property type="molecule type" value="Genomic_DNA"/>
</dbReference>
<dbReference type="Proteomes" id="UP001595921">
    <property type="component" value="Unassembled WGS sequence"/>
</dbReference>
<gene>
    <name evidence="10" type="ORF">ACFO0N_16130</name>
</gene>
<feature type="region of interest" description="Disordered" evidence="8">
    <location>
        <begin position="1"/>
        <end position="22"/>
    </location>
</feature>
<keyword evidence="2" id="KW-0479">Metal-binding</keyword>
<evidence type="ECO:0000259" key="9">
    <source>
        <dbReference type="SMART" id="SM00986"/>
    </source>
</evidence>
<keyword evidence="6" id="KW-0411">Iron-sulfur</keyword>
<keyword evidence="4" id="KW-0378">Hydrolase</keyword>
<sequence length="218" mass="23799">MAENAESDAPRFPDPDERLTLEPDCTRCPALVDCRNRVSWGNGPASGDPSDADVLVVGEAPGAGNPEADRWQGGNWTGMAYTSRHSGRRIRRTMAELGYESRTFYTNAVKCFPADGEGSNREPTAEERANCRGHLEAEIDAVDPEVVVATGKHATTSLLSFEDRTLDGFVDSVLEPIDLPSLGTTLLPVLHPSYRDIWVSRLGYTTEEYLEAMAAELP</sequence>
<keyword evidence="1" id="KW-0004">4Fe-4S</keyword>
<feature type="compositionally biased region" description="Basic and acidic residues" evidence="8">
    <location>
        <begin position="8"/>
        <end position="22"/>
    </location>
</feature>
<evidence type="ECO:0000256" key="8">
    <source>
        <dbReference type="SAM" id="MobiDB-lite"/>
    </source>
</evidence>
<evidence type="ECO:0000256" key="2">
    <source>
        <dbReference type="ARBA" id="ARBA00022723"/>
    </source>
</evidence>
<dbReference type="PANTHER" id="PTHR33693">
    <property type="entry name" value="TYPE-5 URACIL-DNA GLYCOSYLASE"/>
    <property type="match status" value="1"/>
</dbReference>
<dbReference type="PANTHER" id="PTHR33693:SF1">
    <property type="entry name" value="TYPE-4 URACIL-DNA GLYCOSYLASE"/>
    <property type="match status" value="1"/>
</dbReference>
<evidence type="ECO:0000256" key="6">
    <source>
        <dbReference type="ARBA" id="ARBA00023014"/>
    </source>
</evidence>
<dbReference type="SUPFAM" id="SSF52141">
    <property type="entry name" value="Uracil-DNA glycosylase-like"/>
    <property type="match status" value="1"/>
</dbReference>
<dbReference type="GO" id="GO:0051539">
    <property type="term" value="F:4 iron, 4 sulfur cluster binding"/>
    <property type="evidence" value="ECO:0007669"/>
    <property type="project" value="UniProtKB-KW"/>
</dbReference>
<dbReference type="SMART" id="SM00986">
    <property type="entry name" value="UDG"/>
    <property type="match status" value="1"/>
</dbReference>
<reference evidence="10 11" key="1">
    <citation type="journal article" date="2019" name="Int. J. Syst. Evol. Microbiol.">
        <title>The Global Catalogue of Microorganisms (GCM) 10K type strain sequencing project: providing services to taxonomists for standard genome sequencing and annotation.</title>
        <authorList>
            <consortium name="The Broad Institute Genomics Platform"/>
            <consortium name="The Broad Institute Genome Sequencing Center for Infectious Disease"/>
            <person name="Wu L."/>
            <person name="Ma J."/>
        </authorList>
    </citation>
    <scope>NUCLEOTIDE SEQUENCE [LARGE SCALE GENOMIC DNA]</scope>
    <source>
        <strain evidence="10 11">CGMCC 1.12553</strain>
    </source>
</reference>
<dbReference type="InterPro" id="IPR051536">
    <property type="entry name" value="UDG_Type-4/5"/>
</dbReference>
<dbReference type="AlphaFoldDB" id="A0ABD5PFN8"/>
<dbReference type="Pfam" id="PF03167">
    <property type="entry name" value="UDG"/>
    <property type="match status" value="1"/>
</dbReference>
<comment type="caution">
    <text evidence="10">The sequence shown here is derived from an EMBL/GenBank/DDBJ whole genome shotgun (WGS) entry which is preliminary data.</text>
</comment>
<dbReference type="InterPro" id="IPR036895">
    <property type="entry name" value="Uracil-DNA_glycosylase-like_sf"/>
</dbReference>
<name>A0ABD5PFN8_9EURY</name>
<evidence type="ECO:0000313" key="11">
    <source>
        <dbReference type="Proteomes" id="UP001595921"/>
    </source>
</evidence>
<accession>A0ABD5PFN8</accession>
<dbReference type="GO" id="GO:0046872">
    <property type="term" value="F:metal ion binding"/>
    <property type="evidence" value="ECO:0007669"/>
    <property type="project" value="UniProtKB-KW"/>
</dbReference>
<dbReference type="SMART" id="SM00987">
    <property type="entry name" value="UreE_C"/>
    <property type="match status" value="1"/>
</dbReference>
<evidence type="ECO:0000256" key="1">
    <source>
        <dbReference type="ARBA" id="ARBA00022485"/>
    </source>
</evidence>
<evidence type="ECO:0000256" key="3">
    <source>
        <dbReference type="ARBA" id="ARBA00022763"/>
    </source>
</evidence>
<evidence type="ECO:0000256" key="5">
    <source>
        <dbReference type="ARBA" id="ARBA00023004"/>
    </source>
</evidence>
<protein>
    <submittedName>
        <fullName evidence="10">Uracil-DNA glycosylase family protein</fullName>
    </submittedName>
</protein>
<organism evidence="10 11">
    <name type="scientific">Halobium salinum</name>
    <dbReference type="NCBI Taxonomy" id="1364940"/>
    <lineage>
        <taxon>Archaea</taxon>
        <taxon>Methanobacteriati</taxon>
        <taxon>Methanobacteriota</taxon>
        <taxon>Stenosarchaea group</taxon>
        <taxon>Halobacteria</taxon>
        <taxon>Halobacteriales</taxon>
        <taxon>Haloferacaceae</taxon>
        <taxon>Halobium</taxon>
    </lineage>
</organism>
<dbReference type="Gene3D" id="3.40.470.10">
    <property type="entry name" value="Uracil-DNA glycosylase-like domain"/>
    <property type="match status" value="1"/>
</dbReference>
<keyword evidence="5" id="KW-0408">Iron</keyword>
<dbReference type="GO" id="GO:0097506">
    <property type="term" value="F:deaminated base DNA N-glycosylase activity"/>
    <property type="evidence" value="ECO:0007669"/>
    <property type="project" value="UniProtKB-ARBA"/>
</dbReference>
<keyword evidence="7" id="KW-0234">DNA repair</keyword>
<evidence type="ECO:0000256" key="7">
    <source>
        <dbReference type="ARBA" id="ARBA00023204"/>
    </source>
</evidence>